<dbReference type="Gene3D" id="2.150.10.10">
    <property type="entry name" value="Serralysin-like metalloprotease, C-terminal"/>
    <property type="match status" value="1"/>
</dbReference>
<dbReference type="EMBL" id="CAJNAQ010000002">
    <property type="protein sequence ID" value="CAE6488697.1"/>
    <property type="molecule type" value="Genomic_DNA"/>
</dbReference>
<comment type="caution">
    <text evidence="5">The sequence shown here is derived from an EMBL/GenBank/DDBJ whole genome shotgun (WGS) entry which is preliminary data.</text>
</comment>
<dbReference type="Gene3D" id="2.60.40.3440">
    <property type="match status" value="1"/>
</dbReference>
<evidence type="ECO:0000256" key="1">
    <source>
        <dbReference type="ARBA" id="ARBA00008709"/>
    </source>
</evidence>
<dbReference type="PROSITE" id="PS51820">
    <property type="entry name" value="PA14"/>
    <property type="match status" value="2"/>
</dbReference>
<accession>A0A812EV43</accession>
<dbReference type="InterPro" id="IPR011049">
    <property type="entry name" value="Serralysin-like_metalloprot_C"/>
</dbReference>
<evidence type="ECO:0000313" key="6">
    <source>
        <dbReference type="Proteomes" id="UP000655759"/>
    </source>
</evidence>
<dbReference type="NCBIfam" id="TIGR02148">
    <property type="entry name" value="Fibro_Slime"/>
    <property type="match status" value="2"/>
</dbReference>
<dbReference type="PROSITE" id="PS00330">
    <property type="entry name" value="HEMOLYSIN_CALCIUM"/>
    <property type="match status" value="1"/>
</dbReference>
<name>A0A812EV43_9ARCH</name>
<dbReference type="InterPro" id="IPR001343">
    <property type="entry name" value="Hemolysn_Ca-bd"/>
</dbReference>
<keyword evidence="2" id="KW-0732">Signal</keyword>
<evidence type="ECO:0000256" key="3">
    <source>
        <dbReference type="ARBA" id="ARBA00023180"/>
    </source>
</evidence>
<dbReference type="Pfam" id="PF07691">
    <property type="entry name" value="PA14"/>
    <property type="match status" value="2"/>
</dbReference>
<dbReference type="Pfam" id="PF00353">
    <property type="entry name" value="HemolysinCabind"/>
    <property type="match status" value="3"/>
</dbReference>
<evidence type="ECO:0000259" key="4">
    <source>
        <dbReference type="PROSITE" id="PS51820"/>
    </source>
</evidence>
<dbReference type="SUPFAM" id="SSF51120">
    <property type="entry name" value="beta-Roll"/>
    <property type="match status" value="1"/>
</dbReference>
<dbReference type="InterPro" id="IPR037524">
    <property type="entry name" value="PA14/GLEYA"/>
</dbReference>
<dbReference type="Gene3D" id="2.120.10.30">
    <property type="entry name" value="TolB, C-terminal domain"/>
    <property type="match status" value="1"/>
</dbReference>
<proteinExistence type="inferred from homology"/>
<organism evidence="5 6">
    <name type="scientific">Candidatus Nitrosotenuis uzonensis</name>
    <dbReference type="NCBI Taxonomy" id="1407055"/>
    <lineage>
        <taxon>Archaea</taxon>
        <taxon>Nitrososphaerota</taxon>
        <taxon>Candidatus Nitrosotenuis</taxon>
    </lineage>
</organism>
<feature type="domain" description="PA14" evidence="4">
    <location>
        <begin position="1346"/>
        <end position="1498"/>
    </location>
</feature>
<dbReference type="GO" id="GO:0005576">
    <property type="term" value="C:extracellular region"/>
    <property type="evidence" value="ECO:0007669"/>
    <property type="project" value="TreeGrafter"/>
</dbReference>
<evidence type="ECO:0000313" key="5">
    <source>
        <dbReference type="EMBL" id="CAE6488697.1"/>
    </source>
</evidence>
<dbReference type="NCBIfam" id="TIGR01451">
    <property type="entry name" value="B_ant_repeat"/>
    <property type="match status" value="3"/>
</dbReference>
<dbReference type="InterPro" id="IPR001434">
    <property type="entry name" value="OmcB-like_DUF11"/>
</dbReference>
<dbReference type="Proteomes" id="UP000655759">
    <property type="component" value="Unassembled WGS sequence"/>
</dbReference>
<dbReference type="RefSeq" id="WP_205098321.1">
    <property type="nucleotide sequence ID" value="NZ_CAJNAQ010000002.1"/>
</dbReference>
<gene>
    <name evidence="5" type="ORF">NUZ5A_20498</name>
</gene>
<dbReference type="Gene3D" id="2.60.40.10">
    <property type="entry name" value="Immunoglobulins"/>
    <property type="match status" value="1"/>
</dbReference>
<protein>
    <recommendedName>
        <fullName evidence="4">PA14 domain-containing protein</fullName>
    </recommendedName>
</protein>
<dbReference type="PANTHER" id="PTHR31137">
    <property type="entry name" value="PROTEIN PSIB-RELATED-RELATED"/>
    <property type="match status" value="1"/>
</dbReference>
<dbReference type="GO" id="GO:0005509">
    <property type="term" value="F:calcium ion binding"/>
    <property type="evidence" value="ECO:0007669"/>
    <property type="project" value="InterPro"/>
</dbReference>
<keyword evidence="3" id="KW-0325">Glycoprotein</keyword>
<comment type="similarity">
    <text evidence="1">Belongs to the prespore-cell-inducing factor family.</text>
</comment>
<reference evidence="5" key="1">
    <citation type="submission" date="2021-02" db="EMBL/GenBank/DDBJ databases">
        <authorList>
            <person name="Han P."/>
        </authorList>
    </citation>
    <scope>NUCLEOTIDE SEQUENCE</scope>
    <source>
        <strain evidence="5">Candidatus Nitrosotenuis uzonensis 5A</strain>
    </source>
</reference>
<feature type="domain" description="PA14" evidence="4">
    <location>
        <begin position="908"/>
        <end position="1069"/>
    </location>
</feature>
<dbReference type="SMART" id="SM00758">
    <property type="entry name" value="PA14"/>
    <property type="match status" value="2"/>
</dbReference>
<dbReference type="InterPro" id="IPR013783">
    <property type="entry name" value="Ig-like_fold"/>
</dbReference>
<dbReference type="InterPro" id="IPR011042">
    <property type="entry name" value="6-blade_b-propeller_TolB-like"/>
</dbReference>
<dbReference type="Pfam" id="PF17963">
    <property type="entry name" value="Big_9"/>
    <property type="match status" value="1"/>
</dbReference>
<dbReference type="InterPro" id="IPR011658">
    <property type="entry name" value="PA14_dom"/>
</dbReference>
<dbReference type="Pfam" id="PF01345">
    <property type="entry name" value="DUF11"/>
    <property type="match status" value="4"/>
</dbReference>
<dbReference type="InterPro" id="IPR051154">
    <property type="entry name" value="Prespore-cell_inducing_factor"/>
</dbReference>
<dbReference type="InterPro" id="IPR047589">
    <property type="entry name" value="DUF11_rpt"/>
</dbReference>
<dbReference type="InterPro" id="IPR011874">
    <property type="entry name" value="Fibro_Slime"/>
</dbReference>
<evidence type="ECO:0000256" key="2">
    <source>
        <dbReference type="ARBA" id="ARBA00022729"/>
    </source>
</evidence>
<dbReference type="SUPFAM" id="SSF63829">
    <property type="entry name" value="Calcium-dependent phosphotriesterase"/>
    <property type="match status" value="1"/>
</dbReference>
<sequence>MRNASILLIFGLVATIFGAHQALAIPSADLRVAVIDSSGGGFGTGMTYLVNPNTGHTAPIDNTGTIQYAERIAAFGGSVYVADSARISKINLDAAGQPDPALPASNVISVTSDEFESLVGIAVDDNGILYVADSDNLIYSVDPSGTLPATPTLVPIDHEFSEIRDMTITDNKLYIFDARAPDGEIYLIDLSSSPSPDYTAVLVYEGEVSLVDSWGIAVHGTNVYVAGTFDFGPGVLKIDTVSDTTSEFSDNSSGKLSFPYALVVDPIGGDLYVSDQPTNTGVDVGKIYRLDLSSVSPSPVDVSSGFLELPSGLAIMTLTTSPPDALFTIIKTANVTSVLPGDGVLYTITATNSGTEPTSGITIRDDFPNTGNAQIESVLVDGNLSYTSTVFDVSAGTSTAAGTCVRVGDQFRVDCTGFGTLDAGDYIIVELEGQVRPGASGEAVNTATVSNADAFATHSVKVDINPAIVFSTVSKTSTPSSVVAGDGSIDYTIILDNSAVGTSNAHGVTITDMLPIGTVDVQIMSQPAPNVCQVEHNPDTSAELICGPYTINNNDSIQIKYTVTVGANAQNPFTNTMSVTCDNCATTQTDSTSTTVIKESDLLLEKQSDVTVVTAGQDSIQYEITVINNGVSDADNVIITDNLPAEITFSILGSSPECTYDSQTHKITCVIPDSIPPAGVHVVTINGTVNSNALGTITNTASVTTTSSDSDPSNNNATSDPIDVISETEISLTKTGAATVVAGSIMTYNLTVTNMGPATAVGVFVQDELPDDFVFIDNTIDPLSDPDCQLDAGGLVVCNYGDMGPASTQTKSIRVSIERTATGDHTNSAEVFIGTPQTTDENPSNNVSTVTTFVKPAPTEVTLSGIIRDFKKSHPDFEYVISDDDGIVKNLIGADSEPIYNGNPVTITTTGIVNFNQWYNHVSTVNDCTAYDITLVPSEADPSTFVYSNNSFFPIDGQLFGNEGNPHNYHFTYQIYAQFVYQPGQTITITGDDDIWIFIDGKLALDQGGVQPPRTGTINLDTLGLTAGQTYDFALFFAERHTVQSNLGISTNIEFIPVPAQQCKVVDAVDDLASTTAIPVTINVLANDVSASSIQIARQPSNGVATVSGTTITYTPNTGFVGIDYLTYEASNGAGLTDTAVVTIKSESPTPLFCGLPESAYDKVIHGTNRGENIRGTQGNDLIFGLGGDDKIEGLNGNDCIYGGDGNDRINGNNGIDTIYGGAGDDELYGNNDDDFMYGEDGNDKIFGNNGDDLIDGGNGIDECRGHSGNNTILNCERGDPNTVIIPPGPTPTTVTLTGTIRDFKASHPDMEQGCAGGICNAVEPGIVKTTLGSDGKPAFNKDTISTNGKKNFEQWYNDVSKVNSAKPFTLTLTQSSDPSIYTFDSGSSGFFPIDGELFGNEGRTHNYHFTLELHSTFRFSDDQMFKFTGDDDVWVFIDKKLVIDLGGVHPKSSATVTSNQLKSMGLVTGKDYQIDIFFAERQTVDSNFRIDTSFGMS</sequence>
<dbReference type="InterPro" id="IPR018511">
    <property type="entry name" value="Hemolysin-typ_Ca-bd_CS"/>
</dbReference>